<dbReference type="InterPro" id="IPR000644">
    <property type="entry name" value="CBS_dom"/>
</dbReference>
<evidence type="ECO:0000256" key="8">
    <source>
        <dbReference type="ARBA" id="ARBA00023214"/>
    </source>
</evidence>
<keyword evidence="13" id="KW-1185">Reference proteome</keyword>
<comment type="subcellular location">
    <subcellularLocation>
        <location evidence="1">Membrane</location>
        <topology evidence="1">Multi-pass membrane protein</topology>
    </subcellularLocation>
</comment>
<accession>A0ABR7PVL0</accession>
<dbReference type="Gene3D" id="3.10.580.10">
    <property type="entry name" value="CBS-domain"/>
    <property type="match status" value="1"/>
</dbReference>
<evidence type="ECO:0000256" key="4">
    <source>
        <dbReference type="ARBA" id="ARBA00022989"/>
    </source>
</evidence>
<feature type="transmembrane region" description="Helical" evidence="10">
    <location>
        <begin position="394"/>
        <end position="413"/>
    </location>
</feature>
<keyword evidence="8" id="KW-0868">Chloride</keyword>
<gene>
    <name evidence="12" type="ORF">F6X42_28185</name>
</gene>
<evidence type="ECO:0000256" key="5">
    <source>
        <dbReference type="ARBA" id="ARBA00023065"/>
    </source>
</evidence>
<feature type="transmembrane region" description="Helical" evidence="10">
    <location>
        <begin position="335"/>
        <end position="354"/>
    </location>
</feature>
<dbReference type="Pfam" id="PF00571">
    <property type="entry name" value="CBS"/>
    <property type="match status" value="1"/>
</dbReference>
<feature type="transmembrane region" description="Helical" evidence="10">
    <location>
        <begin position="307"/>
        <end position="329"/>
    </location>
</feature>
<keyword evidence="9" id="KW-0407">Ion channel</keyword>
<protein>
    <submittedName>
        <fullName evidence="12">CBS domain-containing protein</fullName>
    </submittedName>
</protein>
<feature type="transmembrane region" description="Helical" evidence="10">
    <location>
        <begin position="235"/>
        <end position="257"/>
    </location>
</feature>
<keyword evidence="7" id="KW-0869">Chloride channel</keyword>
<feature type="transmembrane region" description="Helical" evidence="10">
    <location>
        <begin position="269"/>
        <end position="287"/>
    </location>
</feature>
<keyword evidence="6 10" id="KW-0472">Membrane</keyword>
<name>A0ABR7PVL0_9BURK</name>
<dbReference type="InterPro" id="IPR001807">
    <property type="entry name" value="ClC"/>
</dbReference>
<feature type="transmembrane region" description="Helical" evidence="10">
    <location>
        <begin position="199"/>
        <end position="223"/>
    </location>
</feature>
<dbReference type="Pfam" id="PF00654">
    <property type="entry name" value="Voltage_CLC"/>
    <property type="match status" value="1"/>
</dbReference>
<dbReference type="SUPFAM" id="SSF54631">
    <property type="entry name" value="CBS-domain pair"/>
    <property type="match status" value="1"/>
</dbReference>
<keyword evidence="2" id="KW-0813">Transport</keyword>
<evidence type="ECO:0000256" key="7">
    <source>
        <dbReference type="ARBA" id="ARBA00023173"/>
    </source>
</evidence>
<feature type="transmembrane region" description="Helical" evidence="10">
    <location>
        <begin position="20"/>
        <end position="45"/>
    </location>
</feature>
<dbReference type="RefSeq" id="WP_187637277.1">
    <property type="nucleotide sequence ID" value="NZ_VZQQ01000031.1"/>
</dbReference>
<evidence type="ECO:0000313" key="13">
    <source>
        <dbReference type="Proteomes" id="UP000736373"/>
    </source>
</evidence>
<evidence type="ECO:0000256" key="3">
    <source>
        <dbReference type="ARBA" id="ARBA00022692"/>
    </source>
</evidence>
<feature type="domain" description="CBS" evidence="11">
    <location>
        <begin position="539"/>
        <end position="565"/>
    </location>
</feature>
<evidence type="ECO:0000313" key="12">
    <source>
        <dbReference type="EMBL" id="MBC8750326.1"/>
    </source>
</evidence>
<evidence type="ECO:0000256" key="1">
    <source>
        <dbReference type="ARBA" id="ARBA00004141"/>
    </source>
</evidence>
<dbReference type="PRINTS" id="PR00762">
    <property type="entry name" value="CLCHANNEL"/>
</dbReference>
<dbReference type="Gene3D" id="1.10.3080.10">
    <property type="entry name" value="Clc chloride channel"/>
    <property type="match status" value="1"/>
</dbReference>
<evidence type="ECO:0000256" key="6">
    <source>
        <dbReference type="ARBA" id="ARBA00023136"/>
    </source>
</evidence>
<dbReference type="InterPro" id="IPR014743">
    <property type="entry name" value="Cl-channel_core"/>
</dbReference>
<dbReference type="EMBL" id="VZQQ01000031">
    <property type="protein sequence ID" value="MBC8750326.1"/>
    <property type="molecule type" value="Genomic_DNA"/>
</dbReference>
<keyword evidence="5" id="KW-0406">Ion transport</keyword>
<evidence type="ECO:0000259" key="11">
    <source>
        <dbReference type="Pfam" id="PF00571"/>
    </source>
</evidence>
<evidence type="ECO:0000256" key="9">
    <source>
        <dbReference type="ARBA" id="ARBA00023303"/>
    </source>
</evidence>
<dbReference type="Proteomes" id="UP000736373">
    <property type="component" value="Unassembled WGS sequence"/>
</dbReference>
<sequence>MSMDSHKRDFAANARLPGIFALAACIGFVSTIAAFVLLNLIRLFTNLFFFGTLSFVDRSPATNTLGLWVIGVPVVGGLIVGLMARFGSEKIRGHGIPEAIEAILFGKSKMSPKVAVLKPLSSGIVIGSGGPFGAEGPIIMTGGALGSLIAQCVKVTSAERKTLLVAGAAAGMTAVFGTPVAAVLLAVELLLFEWRPRSFLPVAVACAVAGFARAIFFGTGPLFALQTAAPDGWSLLSCAVAGVLSGVLASGLSAALYKVEDLFGKLPVHWMWWPAFGGIVIGIGGWLEPRALGVGYDVIGDLLHQHIAVQVALLLLAVKAVMWVIALGSGTSGGVLAPLLMLGAGLGTVLAHWLPGSEPALWPLVCMAATLGATLGAPLTAIVFAFGLTHDANALLPLLTATLIAHGFSTIVMRRSIMTEKIARRGYHIYREYGVDPLERHYVDEVMTASVESVDAATTVGETLQTLFGATQRRRAYPVVRAGAVIGVADRMLLERFCAEDAQRKRAMTLADVFAQHNTAFALSSETCRLVATRLAVLGLERLPVVADGNSMRLLGIVSRSDLIKPSLGHFEEEHKRERFRRIGPSLGKRRFAPVRKTGQKRLR</sequence>
<evidence type="ECO:0000256" key="2">
    <source>
        <dbReference type="ARBA" id="ARBA00022448"/>
    </source>
</evidence>
<keyword evidence="3 10" id="KW-0812">Transmembrane</keyword>
<organism evidence="12 13">
    <name type="scientific">Paraburkholderia podalyriae</name>
    <dbReference type="NCBI Taxonomy" id="1938811"/>
    <lineage>
        <taxon>Bacteria</taxon>
        <taxon>Pseudomonadati</taxon>
        <taxon>Pseudomonadota</taxon>
        <taxon>Betaproteobacteria</taxon>
        <taxon>Burkholderiales</taxon>
        <taxon>Burkholderiaceae</taxon>
        <taxon>Paraburkholderia</taxon>
    </lineage>
</organism>
<dbReference type="SUPFAM" id="SSF81340">
    <property type="entry name" value="Clc chloride channel"/>
    <property type="match status" value="1"/>
</dbReference>
<dbReference type="CDD" id="cd00400">
    <property type="entry name" value="Voltage_gated_ClC"/>
    <property type="match status" value="1"/>
</dbReference>
<reference evidence="12 13" key="1">
    <citation type="submission" date="2019-09" db="EMBL/GenBank/DDBJ databases">
        <title>Paraburkholderia podalyriae sp. nov., A South African Podalyria-associated rhizobium.</title>
        <authorList>
            <person name="Mavima L."/>
            <person name="Beukes C.W."/>
            <person name="Palmer M."/>
            <person name="De Meyer S.E."/>
            <person name="James E.K."/>
            <person name="Maluk M."/>
            <person name="Avontuur J.R."/>
            <person name="Chan W.Y."/>
            <person name="Venter S.N."/>
            <person name="Steenkamp E.T."/>
        </authorList>
    </citation>
    <scope>NUCLEOTIDE SEQUENCE [LARGE SCALE GENOMIC DNA]</scope>
    <source>
        <strain evidence="12 13">WC7.3b</strain>
    </source>
</reference>
<dbReference type="PANTHER" id="PTHR43427">
    <property type="entry name" value="CHLORIDE CHANNEL PROTEIN CLC-E"/>
    <property type="match status" value="1"/>
</dbReference>
<evidence type="ECO:0000256" key="10">
    <source>
        <dbReference type="SAM" id="Phobius"/>
    </source>
</evidence>
<dbReference type="InterPro" id="IPR046342">
    <property type="entry name" value="CBS_dom_sf"/>
</dbReference>
<feature type="transmembrane region" description="Helical" evidence="10">
    <location>
        <begin position="361"/>
        <end position="388"/>
    </location>
</feature>
<dbReference type="InterPro" id="IPR050368">
    <property type="entry name" value="ClC-type_chloride_channel"/>
</dbReference>
<proteinExistence type="predicted"/>
<keyword evidence="4 10" id="KW-1133">Transmembrane helix</keyword>
<feature type="transmembrane region" description="Helical" evidence="10">
    <location>
        <begin position="163"/>
        <end position="187"/>
    </location>
</feature>
<comment type="caution">
    <text evidence="12">The sequence shown here is derived from an EMBL/GenBank/DDBJ whole genome shotgun (WGS) entry which is preliminary data.</text>
</comment>
<dbReference type="PANTHER" id="PTHR43427:SF6">
    <property type="entry name" value="CHLORIDE CHANNEL PROTEIN CLC-E"/>
    <property type="match status" value="1"/>
</dbReference>
<feature type="transmembrane region" description="Helical" evidence="10">
    <location>
        <begin position="65"/>
        <end position="84"/>
    </location>
</feature>